<dbReference type="PANTHER" id="PTHR43513:SF3">
    <property type="entry name" value="DIHYDROOROTATE DEHYDROGENASE B (NAD(+)), ELECTRON TRANSFER SUBUNIT-RELATED"/>
    <property type="match status" value="1"/>
</dbReference>
<keyword evidence="7 11" id="KW-0665">Pyrimidine biosynthesis</keyword>
<evidence type="ECO:0000256" key="8">
    <source>
        <dbReference type="ARBA" id="ARBA00022982"/>
    </source>
</evidence>
<evidence type="ECO:0000256" key="3">
    <source>
        <dbReference type="ARBA" id="ARBA00022630"/>
    </source>
</evidence>
<dbReference type="PANTHER" id="PTHR43513">
    <property type="entry name" value="DIHYDROOROTATE DEHYDROGENASE B (NAD(+)), ELECTRON TRANSFER SUBUNIT"/>
    <property type="match status" value="1"/>
</dbReference>
<feature type="binding site" evidence="11 13">
    <location>
        <position position="248"/>
    </location>
    <ligand>
        <name>[2Fe-2S] cluster</name>
        <dbReference type="ChEBI" id="CHEBI:190135"/>
    </ligand>
</feature>
<dbReference type="SUPFAM" id="SSF52343">
    <property type="entry name" value="Ferredoxin reductase-like, C-terminal NADP-linked domain"/>
    <property type="match status" value="1"/>
</dbReference>
<dbReference type="InterPro" id="IPR039261">
    <property type="entry name" value="FNR_nucleotide-bd"/>
</dbReference>
<keyword evidence="3 11" id="KW-0285">Flavoprotein</keyword>
<keyword evidence="9 11" id="KW-0408">Iron</keyword>
<keyword evidence="5 11" id="KW-0479">Metal-binding</keyword>
<comment type="caution">
    <text evidence="15">The sequence shown here is derived from an EMBL/GenBank/DDBJ whole genome shotgun (WGS) entry which is preliminary data.</text>
</comment>
<gene>
    <name evidence="11" type="primary">pyrK</name>
    <name evidence="15" type="ORF">APZ18_07905</name>
</gene>
<dbReference type="PIRSF" id="PIRSF006816">
    <property type="entry name" value="Cyc3_hyd_g"/>
    <property type="match status" value="1"/>
</dbReference>
<comment type="function">
    <text evidence="11">Responsible for channeling the electrons from the oxidation of dihydroorotate from the FMN redox center in the PyrD type B subunit to the ultimate electron acceptor NAD(+).</text>
</comment>
<dbReference type="SUPFAM" id="SSF63380">
    <property type="entry name" value="Riboflavin synthase domain-like"/>
    <property type="match status" value="1"/>
</dbReference>
<protein>
    <recommendedName>
        <fullName evidence="11">Dihydroorotate dehydrogenase B (NAD(+)), electron transfer subunit</fullName>
    </recommendedName>
    <alternativeName>
        <fullName evidence="11">Dihydroorotate oxidase B, electron transfer subunit</fullName>
    </alternativeName>
</protein>
<evidence type="ECO:0000256" key="1">
    <source>
        <dbReference type="ARBA" id="ARBA00006422"/>
    </source>
</evidence>
<evidence type="ECO:0000256" key="10">
    <source>
        <dbReference type="ARBA" id="ARBA00023014"/>
    </source>
</evidence>
<dbReference type="InterPro" id="IPR023455">
    <property type="entry name" value="Dihydroorotate_DHASE_ETsu"/>
</dbReference>
<dbReference type="CDD" id="cd06218">
    <property type="entry name" value="DHOD_e_trans"/>
    <property type="match status" value="1"/>
</dbReference>
<feature type="binding site" evidence="11 13">
    <location>
        <position position="221"/>
    </location>
    <ligand>
        <name>[2Fe-2S] cluster</name>
        <dbReference type="ChEBI" id="CHEBI:190135"/>
    </ligand>
</feature>
<keyword evidence="6 11" id="KW-0274">FAD</keyword>
<keyword evidence="4 11" id="KW-0001">2Fe-2S</keyword>
<dbReference type="NCBIfam" id="NF000798">
    <property type="entry name" value="PRK00054.1-3"/>
    <property type="match status" value="1"/>
</dbReference>
<name>A0AAW3JPM3_9FIRM</name>
<dbReference type="InterPro" id="IPR050353">
    <property type="entry name" value="PyrK_electron_transfer"/>
</dbReference>
<feature type="binding site" evidence="11 12">
    <location>
        <begin position="57"/>
        <end position="60"/>
    </location>
    <ligand>
        <name>FAD</name>
        <dbReference type="ChEBI" id="CHEBI:57692"/>
    </ligand>
</feature>
<evidence type="ECO:0000256" key="7">
    <source>
        <dbReference type="ARBA" id="ARBA00022975"/>
    </source>
</evidence>
<feature type="domain" description="FAD-binding FR-type" evidence="14">
    <location>
        <begin position="4"/>
        <end position="106"/>
    </location>
</feature>
<dbReference type="Pfam" id="PF10418">
    <property type="entry name" value="DHODB_Fe-S_bind"/>
    <property type="match status" value="1"/>
</dbReference>
<dbReference type="InterPro" id="IPR017927">
    <property type="entry name" value="FAD-bd_FR_type"/>
</dbReference>
<feature type="binding site" evidence="11 13">
    <location>
        <position position="229"/>
    </location>
    <ligand>
        <name>[2Fe-2S] cluster</name>
        <dbReference type="ChEBI" id="CHEBI:190135"/>
    </ligand>
</feature>
<dbReference type="HAMAP" id="MF_01211">
    <property type="entry name" value="DHODB_Fe_S_bind"/>
    <property type="match status" value="1"/>
</dbReference>
<comment type="similarity">
    <text evidence="1 11">Belongs to the PyrK family.</text>
</comment>
<dbReference type="Gene3D" id="3.40.50.80">
    <property type="entry name" value="Nucleotide-binding domain of ferredoxin-NADP reductase (FNR) module"/>
    <property type="match status" value="1"/>
</dbReference>
<dbReference type="EMBL" id="LLKB01000005">
    <property type="protein sequence ID" value="KQC84652.1"/>
    <property type="molecule type" value="Genomic_DNA"/>
</dbReference>
<evidence type="ECO:0000256" key="2">
    <source>
        <dbReference type="ARBA" id="ARBA00022448"/>
    </source>
</evidence>
<evidence type="ECO:0000313" key="15">
    <source>
        <dbReference type="EMBL" id="KQC84652.1"/>
    </source>
</evidence>
<sequence length="261" mass="28189">MADKKKTMAVIRSQENITKDIFSMWLEFEANANVVNSAVPGQFISMYSADGSRLLPRPISICEIDKAANCLRVVYRVVGKGTDEFSKMVKGDKIPVVGPLGNGFTLKGGKAVLIGGGIGIPPMLELAKSLNSKENVSVVLGYRDNDLFLKDEFEPYANVYVSTEDGSVGTKGNVIDAIKENGLDADVLYSCGPIPMLRGVKAYAKEKGIEAQISMEEKMACGIGACLGCVCKSKDIDEHSKVHNKRICKDGPVFNAEDIEI</sequence>
<evidence type="ECO:0000256" key="5">
    <source>
        <dbReference type="ARBA" id="ARBA00022723"/>
    </source>
</evidence>
<keyword evidence="8 11" id="KW-0249">Electron transport</keyword>
<dbReference type="Gene3D" id="2.10.240.10">
    <property type="entry name" value="Dihydroorotate dehydrogenase, electron transfer subunit"/>
    <property type="match status" value="1"/>
</dbReference>
<evidence type="ECO:0000256" key="6">
    <source>
        <dbReference type="ARBA" id="ARBA00022827"/>
    </source>
</evidence>
<keyword evidence="2 11" id="KW-0813">Transport</keyword>
<dbReference type="GO" id="GO:0016491">
    <property type="term" value="F:oxidoreductase activity"/>
    <property type="evidence" value="ECO:0007669"/>
    <property type="project" value="InterPro"/>
</dbReference>
<comment type="cofactor">
    <cofactor evidence="11">
        <name>[2Fe-2S] cluster</name>
        <dbReference type="ChEBI" id="CHEBI:190135"/>
    </cofactor>
    <text evidence="11">Binds 1 [2Fe-2S] cluster per subunit.</text>
</comment>
<dbReference type="PROSITE" id="PS51384">
    <property type="entry name" value="FAD_FR"/>
    <property type="match status" value="1"/>
</dbReference>
<dbReference type="Pfam" id="PF00175">
    <property type="entry name" value="NAD_binding_1"/>
    <property type="match status" value="1"/>
</dbReference>
<evidence type="ECO:0000256" key="4">
    <source>
        <dbReference type="ARBA" id="ARBA00022714"/>
    </source>
</evidence>
<comment type="subunit">
    <text evidence="11">Heterotetramer of 2 PyrK and 2 PyrD type B subunits.</text>
</comment>
<dbReference type="PRINTS" id="PR00409">
    <property type="entry name" value="PHDIOXRDTASE"/>
</dbReference>
<feature type="binding site" evidence="11 12">
    <location>
        <begin position="74"/>
        <end position="76"/>
    </location>
    <ligand>
        <name>FAD</name>
        <dbReference type="ChEBI" id="CHEBI:57692"/>
    </ligand>
</feature>
<evidence type="ECO:0000256" key="11">
    <source>
        <dbReference type="HAMAP-Rule" id="MF_01211"/>
    </source>
</evidence>
<dbReference type="InterPro" id="IPR001433">
    <property type="entry name" value="OxRdtase_FAD/NAD-bd"/>
</dbReference>
<evidence type="ECO:0000256" key="9">
    <source>
        <dbReference type="ARBA" id="ARBA00023004"/>
    </source>
</evidence>
<dbReference type="InterPro" id="IPR017938">
    <property type="entry name" value="Riboflavin_synthase-like_b-brl"/>
</dbReference>
<accession>A0AAW3JPM3</accession>
<dbReference type="GO" id="GO:0050660">
    <property type="term" value="F:flavin adenine dinucleotide binding"/>
    <property type="evidence" value="ECO:0007669"/>
    <property type="project" value="InterPro"/>
</dbReference>
<dbReference type="InterPro" id="IPR037117">
    <property type="entry name" value="Dihydroorotate_DH_ele_sf"/>
</dbReference>
<dbReference type="GO" id="GO:0046872">
    <property type="term" value="F:metal ion binding"/>
    <property type="evidence" value="ECO:0007669"/>
    <property type="project" value="UniProtKB-KW"/>
</dbReference>
<dbReference type="Proteomes" id="UP000050833">
    <property type="component" value="Unassembled WGS sequence"/>
</dbReference>
<dbReference type="Gene3D" id="2.40.30.10">
    <property type="entry name" value="Translation factors"/>
    <property type="match status" value="1"/>
</dbReference>
<dbReference type="AlphaFoldDB" id="A0AAW3JPM3"/>
<feature type="binding site" evidence="11 12">
    <location>
        <begin position="81"/>
        <end position="82"/>
    </location>
    <ligand>
        <name>FAD</name>
        <dbReference type="ChEBI" id="CHEBI:57692"/>
    </ligand>
</feature>
<feature type="binding site" evidence="11 13">
    <location>
        <position position="226"/>
    </location>
    <ligand>
        <name>[2Fe-2S] cluster</name>
        <dbReference type="ChEBI" id="CHEBI:190135"/>
    </ligand>
</feature>
<comment type="pathway">
    <text evidence="11">Pyrimidine metabolism; UMP biosynthesis via de novo pathway; orotate from (S)-dihydroorotate (NAD(+) route): step 1/1.</text>
</comment>
<reference evidence="15 16" key="1">
    <citation type="submission" date="2015-10" db="EMBL/GenBank/DDBJ databases">
        <title>Butyribacter intestini gen. nov., sp. nov., a butyric acid-producing bacterium of the family Lachnospiraceae isolated from the human faeces.</title>
        <authorList>
            <person name="Zou Y."/>
            <person name="Xue W."/>
            <person name="Luo G."/>
            <person name="Lv M."/>
        </authorList>
    </citation>
    <scope>NUCLEOTIDE SEQUENCE [LARGE SCALE GENOMIC DNA]</scope>
    <source>
        <strain evidence="15 16">TF01-11</strain>
    </source>
</reference>
<evidence type="ECO:0000313" key="16">
    <source>
        <dbReference type="Proteomes" id="UP000050833"/>
    </source>
</evidence>
<dbReference type="InterPro" id="IPR012165">
    <property type="entry name" value="Cyt_c3_hydrogenase_gsu"/>
</dbReference>
<dbReference type="InterPro" id="IPR019480">
    <property type="entry name" value="Dihydroorotate_DH_Fe-S-bd"/>
</dbReference>
<comment type="cofactor">
    <cofactor evidence="11 12">
        <name>FAD</name>
        <dbReference type="ChEBI" id="CHEBI:57692"/>
    </cofactor>
    <text evidence="11 12">Binds 1 FAD per subunit.</text>
</comment>
<dbReference type="GO" id="GO:0009055">
    <property type="term" value="F:electron transfer activity"/>
    <property type="evidence" value="ECO:0007669"/>
    <property type="project" value="UniProtKB-UniRule"/>
</dbReference>
<evidence type="ECO:0000256" key="13">
    <source>
        <dbReference type="PIRSR" id="PIRSR006816-2"/>
    </source>
</evidence>
<evidence type="ECO:0000259" key="14">
    <source>
        <dbReference type="PROSITE" id="PS51384"/>
    </source>
</evidence>
<comment type="cofactor">
    <cofactor evidence="13">
        <name>[2Fe-2S] cluster</name>
        <dbReference type="ChEBI" id="CHEBI:190135"/>
    </cofactor>
    <text evidence="13">Binds 1 [2Fe-2S] cluster per subunit.</text>
</comment>
<organism evidence="15 16">
    <name type="scientific">Butyribacter intestini</name>
    <dbReference type="NCBI Taxonomy" id="1703332"/>
    <lineage>
        <taxon>Bacteria</taxon>
        <taxon>Bacillati</taxon>
        <taxon>Bacillota</taxon>
        <taxon>Clostridia</taxon>
        <taxon>Lachnospirales</taxon>
        <taxon>Lachnospiraceae</taxon>
        <taxon>Butyribacter</taxon>
    </lineage>
</organism>
<keyword evidence="16" id="KW-1185">Reference proteome</keyword>
<dbReference type="GO" id="GO:0051537">
    <property type="term" value="F:2 iron, 2 sulfur cluster binding"/>
    <property type="evidence" value="ECO:0007669"/>
    <property type="project" value="UniProtKB-KW"/>
</dbReference>
<dbReference type="GO" id="GO:0044205">
    <property type="term" value="P:'de novo' UMP biosynthetic process"/>
    <property type="evidence" value="ECO:0007669"/>
    <property type="project" value="UniProtKB-UniRule"/>
</dbReference>
<dbReference type="RefSeq" id="WP_055943570.1">
    <property type="nucleotide sequence ID" value="NZ_JAQDCV010000002.1"/>
</dbReference>
<proteinExistence type="inferred from homology"/>
<evidence type="ECO:0000256" key="12">
    <source>
        <dbReference type="PIRSR" id="PIRSR006816-1"/>
    </source>
</evidence>
<keyword evidence="10 11" id="KW-0411">Iron-sulfur</keyword>